<dbReference type="AlphaFoldDB" id="A0A853C6E5"/>
<feature type="transmembrane region" description="Helical" evidence="1">
    <location>
        <begin position="90"/>
        <end position="109"/>
    </location>
</feature>
<evidence type="ECO:0000256" key="1">
    <source>
        <dbReference type="SAM" id="Phobius"/>
    </source>
</evidence>
<feature type="transmembrane region" description="Helical" evidence="1">
    <location>
        <begin position="223"/>
        <end position="244"/>
    </location>
</feature>
<feature type="transmembrane region" description="Helical" evidence="1">
    <location>
        <begin position="180"/>
        <end position="203"/>
    </location>
</feature>
<proteinExistence type="predicted"/>
<keyword evidence="3" id="KW-1185">Reference proteome</keyword>
<dbReference type="EMBL" id="JACCFP010000001">
    <property type="protein sequence ID" value="NYJ02819.1"/>
    <property type="molecule type" value="Genomic_DNA"/>
</dbReference>
<dbReference type="RefSeq" id="WP_179669134.1">
    <property type="nucleotide sequence ID" value="NZ_JACCFP010000001.1"/>
</dbReference>
<sequence length="245" mass="25220">MTLMAFGAFLATVGACDLLRADRDDVSVLRQLLMVAVGAAGITAFLAWAGDGVGGSVLLGLGLLSGLAMWVVGSAGALRRGPRGGALRSVAFGGLGVGAVVSLLGVGALEEWLEWPTRLEETFLARWPAYDVVVAAGALLLQLATANIVVRLLLDAVGVPATTNEKKLKGGRLLGPMERIFIVGLGAIGETTAAAIVVAAKGLLRFPELQTSTREGPSDVTEYFLIGSFASWLLGLAGVAMIYLA</sequence>
<keyword evidence="1" id="KW-0472">Membrane</keyword>
<accession>A0A853C6E5</accession>
<feature type="transmembrane region" description="Helical" evidence="1">
    <location>
        <begin position="57"/>
        <end position="78"/>
    </location>
</feature>
<keyword evidence="1" id="KW-1133">Transmembrane helix</keyword>
<evidence type="ECO:0000313" key="2">
    <source>
        <dbReference type="EMBL" id="NYJ02819.1"/>
    </source>
</evidence>
<gene>
    <name evidence="2" type="ORF">HNR19_003517</name>
</gene>
<evidence type="ECO:0000313" key="3">
    <source>
        <dbReference type="Proteomes" id="UP000530424"/>
    </source>
</evidence>
<comment type="caution">
    <text evidence="2">The sequence shown here is derived from an EMBL/GenBank/DDBJ whole genome shotgun (WGS) entry which is preliminary data.</text>
</comment>
<organism evidence="2 3">
    <name type="scientific">Nocardioides thalensis</name>
    <dbReference type="NCBI Taxonomy" id="1914755"/>
    <lineage>
        <taxon>Bacteria</taxon>
        <taxon>Bacillati</taxon>
        <taxon>Actinomycetota</taxon>
        <taxon>Actinomycetes</taxon>
        <taxon>Propionibacteriales</taxon>
        <taxon>Nocardioidaceae</taxon>
        <taxon>Nocardioides</taxon>
    </lineage>
</organism>
<reference evidence="2 3" key="1">
    <citation type="submission" date="2020-07" db="EMBL/GenBank/DDBJ databases">
        <title>Sequencing the genomes of 1000 actinobacteria strains.</title>
        <authorList>
            <person name="Klenk H.-P."/>
        </authorList>
    </citation>
    <scope>NUCLEOTIDE SEQUENCE [LARGE SCALE GENOMIC DNA]</scope>
    <source>
        <strain evidence="2 3">DSM 103833</strain>
    </source>
</reference>
<name>A0A853C6E5_9ACTN</name>
<dbReference type="Proteomes" id="UP000530424">
    <property type="component" value="Unassembled WGS sequence"/>
</dbReference>
<keyword evidence="1" id="KW-0812">Transmembrane</keyword>
<protein>
    <submittedName>
        <fullName evidence="2">Uncharacterized protein</fullName>
    </submittedName>
</protein>
<feature type="transmembrane region" description="Helical" evidence="1">
    <location>
        <begin position="129"/>
        <end position="159"/>
    </location>
</feature>